<dbReference type="Pfam" id="PF02685">
    <property type="entry name" value="Glucokinase"/>
    <property type="match status" value="1"/>
</dbReference>
<dbReference type="GO" id="GO:0005524">
    <property type="term" value="F:ATP binding"/>
    <property type="evidence" value="ECO:0007669"/>
    <property type="project" value="UniProtKB-UniRule"/>
</dbReference>
<dbReference type="CDD" id="cd24008">
    <property type="entry name" value="ASKHA_NBD_GLK"/>
    <property type="match status" value="1"/>
</dbReference>
<evidence type="ECO:0000313" key="5">
    <source>
        <dbReference type="EMBL" id="KTD49956.1"/>
    </source>
</evidence>
<dbReference type="Gene3D" id="3.30.420.40">
    <property type="match status" value="1"/>
</dbReference>
<dbReference type="Gene3D" id="3.40.367.20">
    <property type="match status" value="1"/>
</dbReference>
<dbReference type="SUPFAM" id="SSF53067">
    <property type="entry name" value="Actin-like ATPase domain"/>
    <property type="match status" value="1"/>
</dbReference>
<organism evidence="5 6">
    <name type="scientific">Legionella quinlivanii</name>
    <dbReference type="NCBI Taxonomy" id="45073"/>
    <lineage>
        <taxon>Bacteria</taxon>
        <taxon>Pseudomonadati</taxon>
        <taxon>Pseudomonadota</taxon>
        <taxon>Gammaproteobacteria</taxon>
        <taxon>Legionellales</taxon>
        <taxon>Legionellaceae</taxon>
        <taxon>Legionella</taxon>
    </lineage>
</organism>
<dbReference type="GO" id="GO:0005536">
    <property type="term" value="F:D-glucose binding"/>
    <property type="evidence" value="ECO:0007669"/>
    <property type="project" value="InterPro"/>
</dbReference>
<keyword evidence="2 3" id="KW-0418">Kinase</keyword>
<dbReference type="OrthoDB" id="9800595at2"/>
<feature type="binding site" evidence="3">
    <location>
        <begin position="10"/>
        <end position="15"/>
    </location>
    <ligand>
        <name>ATP</name>
        <dbReference type="ChEBI" id="CHEBI:30616"/>
    </ligand>
</feature>
<sequence>MASEQYAVAADIGGTNARFCRVELNSLTIDQIQILPCANYQGIEDAWIHYLNCCKVEDIKQAAIAIACPVSSDTISMTNSHWQFSANSVKQKLGLNHLYILNDFTATAMSLTVLQSLHKLQIGGGYSEPHQNMLVLGAGTGLGVAQLIRGSQGYLPVAGEGGHADWPVQTEQEWFIYQYLSRKYGHVSCERVLSGGGLEDLYQALAMFQDQAIKFRSAAEIAQLALTSACPLAVRAVNQFFASLGSFAGNLALTANSLGGVYLAGGIVPRLLPLLSGSEFRERFENKGRFTGFNQKIATYVITAEQPGLLGAAAYLKQRISENGVF</sequence>
<keyword evidence="3" id="KW-0067">ATP-binding</keyword>
<evidence type="ECO:0000256" key="4">
    <source>
        <dbReference type="RuleBase" id="RU004046"/>
    </source>
</evidence>
<keyword evidence="3" id="KW-0324">Glycolysis</keyword>
<dbReference type="InterPro" id="IPR003836">
    <property type="entry name" value="Glucokinase"/>
</dbReference>
<comment type="catalytic activity">
    <reaction evidence="3">
        <text>D-glucose + ATP = D-glucose 6-phosphate + ADP + H(+)</text>
        <dbReference type="Rhea" id="RHEA:17825"/>
        <dbReference type="ChEBI" id="CHEBI:4167"/>
        <dbReference type="ChEBI" id="CHEBI:15378"/>
        <dbReference type="ChEBI" id="CHEBI:30616"/>
        <dbReference type="ChEBI" id="CHEBI:61548"/>
        <dbReference type="ChEBI" id="CHEBI:456216"/>
        <dbReference type="EC" id="2.7.1.2"/>
    </reaction>
</comment>
<proteinExistence type="inferred from homology"/>
<dbReference type="EMBL" id="LNYS01000008">
    <property type="protein sequence ID" value="KTD49956.1"/>
    <property type="molecule type" value="Genomic_DNA"/>
</dbReference>
<dbReference type="GO" id="GO:0006096">
    <property type="term" value="P:glycolytic process"/>
    <property type="evidence" value="ECO:0007669"/>
    <property type="project" value="UniProtKB-UniRule"/>
</dbReference>
<evidence type="ECO:0000256" key="3">
    <source>
        <dbReference type="HAMAP-Rule" id="MF_00524"/>
    </source>
</evidence>
<comment type="similarity">
    <text evidence="3 4">Belongs to the bacterial glucokinase family.</text>
</comment>
<dbReference type="PANTHER" id="PTHR47690">
    <property type="entry name" value="GLUCOKINASE"/>
    <property type="match status" value="1"/>
</dbReference>
<dbReference type="GO" id="GO:0005829">
    <property type="term" value="C:cytosol"/>
    <property type="evidence" value="ECO:0007669"/>
    <property type="project" value="TreeGrafter"/>
</dbReference>
<dbReference type="GO" id="GO:0004340">
    <property type="term" value="F:glucokinase activity"/>
    <property type="evidence" value="ECO:0007669"/>
    <property type="project" value="UniProtKB-UniRule"/>
</dbReference>
<dbReference type="RefSeq" id="WP_058507404.1">
    <property type="nucleotide sequence ID" value="NZ_CAAAIK010000005.1"/>
</dbReference>
<gene>
    <name evidence="3" type="primary">glk</name>
    <name evidence="5" type="ORF">Lqui_1281</name>
</gene>
<dbReference type="Proteomes" id="UP000054618">
    <property type="component" value="Unassembled WGS sequence"/>
</dbReference>
<protein>
    <recommendedName>
        <fullName evidence="3">Glucokinase</fullName>
        <ecNumber evidence="3">2.7.1.2</ecNumber>
    </recommendedName>
    <alternativeName>
        <fullName evidence="3">Glucose kinase</fullName>
    </alternativeName>
</protein>
<dbReference type="HAMAP" id="MF_00524">
    <property type="entry name" value="Glucokinase"/>
    <property type="match status" value="1"/>
</dbReference>
<dbReference type="EC" id="2.7.1.2" evidence="3"/>
<dbReference type="STRING" id="45073.Lqui_1281"/>
<accession>A0A0W0Y049</accession>
<comment type="caution">
    <text evidence="5">The sequence shown here is derived from an EMBL/GenBank/DDBJ whole genome shotgun (WGS) entry which is preliminary data.</text>
</comment>
<dbReference type="InterPro" id="IPR043129">
    <property type="entry name" value="ATPase_NBD"/>
</dbReference>
<evidence type="ECO:0000256" key="2">
    <source>
        <dbReference type="ARBA" id="ARBA00022777"/>
    </source>
</evidence>
<dbReference type="InterPro" id="IPR050201">
    <property type="entry name" value="Bacterial_glucokinase"/>
</dbReference>
<dbReference type="PROSITE" id="PS01125">
    <property type="entry name" value="ROK"/>
    <property type="match status" value="1"/>
</dbReference>
<evidence type="ECO:0000256" key="1">
    <source>
        <dbReference type="ARBA" id="ARBA00022679"/>
    </source>
</evidence>
<keyword evidence="3" id="KW-0963">Cytoplasm</keyword>
<name>A0A0W0Y049_9GAMM</name>
<dbReference type="AlphaFoldDB" id="A0A0W0Y049"/>
<reference evidence="5 6" key="1">
    <citation type="submission" date="2015-11" db="EMBL/GenBank/DDBJ databases">
        <title>Genomic analysis of 38 Legionella species identifies large and diverse effector repertoires.</title>
        <authorList>
            <person name="Burstein D."/>
            <person name="Amaro F."/>
            <person name="Zusman T."/>
            <person name="Lifshitz Z."/>
            <person name="Cohen O."/>
            <person name="Gilbert J.A."/>
            <person name="Pupko T."/>
            <person name="Shuman H.A."/>
            <person name="Segal G."/>
        </authorList>
    </citation>
    <scope>NUCLEOTIDE SEQUENCE [LARGE SCALE GENOMIC DNA]</scope>
    <source>
        <strain evidence="5 6">CDC#1442-AUS-E</strain>
    </source>
</reference>
<dbReference type="PATRIC" id="fig|45073.5.peg.1352"/>
<keyword evidence="1 3" id="KW-0808">Transferase</keyword>
<dbReference type="InterPro" id="IPR049874">
    <property type="entry name" value="ROK_cs"/>
</dbReference>
<keyword evidence="3" id="KW-0547">Nucleotide-binding</keyword>
<keyword evidence="6" id="KW-1185">Reference proteome</keyword>
<comment type="subcellular location">
    <subcellularLocation>
        <location evidence="3">Cytoplasm</location>
    </subcellularLocation>
</comment>
<dbReference type="NCBIfam" id="TIGR00749">
    <property type="entry name" value="glk"/>
    <property type="match status" value="1"/>
</dbReference>
<evidence type="ECO:0000313" key="6">
    <source>
        <dbReference type="Proteomes" id="UP000054618"/>
    </source>
</evidence>
<dbReference type="PANTHER" id="PTHR47690:SF1">
    <property type="entry name" value="GLUCOKINASE"/>
    <property type="match status" value="1"/>
</dbReference>